<reference evidence="1 2" key="1">
    <citation type="submission" date="2020-02" db="EMBL/GenBank/DDBJ databases">
        <title>Draft genome sequence of Haematococcus lacustris strain NIES-144.</title>
        <authorList>
            <person name="Morimoto D."/>
            <person name="Nakagawa S."/>
            <person name="Yoshida T."/>
            <person name="Sawayama S."/>
        </authorList>
    </citation>
    <scope>NUCLEOTIDE SEQUENCE [LARGE SCALE GENOMIC DNA]</scope>
    <source>
        <strain evidence="1 2">NIES-144</strain>
    </source>
</reference>
<proteinExistence type="predicted"/>
<sequence>MEVLQRELDSTTTLQQLLNIVQRQGHAFDERLLLQALDKLVRMLKPQRSSQGEQEVALLEELSALVMNMLPSADPLRLVDLLHSFAHLGHNPGQGQKGLTEICSQLRERVLPVLVQSDSELLIINLLWTVSRFTHQGVLRADEELFITLAPLLTPRLHLMQFSKLAKLAQAFAGMRINSWVLMDGISRAAYNKIHAQDFDPASVTNILSAMAQLGIQGAGPQPGSKNETFFGAIAHRLQTQPQLFKAQHKVTCIKALATLRYDDEDFWHKVGPHVLRHMSALSGVQLQHLAWAWAVRRVSDVALLLNVS</sequence>
<dbReference type="AlphaFoldDB" id="A0A699Z9F8"/>
<organism evidence="1 2">
    <name type="scientific">Haematococcus lacustris</name>
    <name type="common">Green alga</name>
    <name type="synonym">Haematococcus pluvialis</name>
    <dbReference type="NCBI Taxonomy" id="44745"/>
    <lineage>
        <taxon>Eukaryota</taxon>
        <taxon>Viridiplantae</taxon>
        <taxon>Chlorophyta</taxon>
        <taxon>core chlorophytes</taxon>
        <taxon>Chlorophyceae</taxon>
        <taxon>CS clade</taxon>
        <taxon>Chlamydomonadales</taxon>
        <taxon>Haematococcaceae</taxon>
        <taxon>Haematococcus</taxon>
    </lineage>
</organism>
<evidence type="ECO:0000313" key="1">
    <source>
        <dbReference type="EMBL" id="GFH18821.1"/>
    </source>
</evidence>
<keyword evidence="2" id="KW-1185">Reference proteome</keyword>
<evidence type="ECO:0000313" key="2">
    <source>
        <dbReference type="Proteomes" id="UP000485058"/>
    </source>
</evidence>
<comment type="caution">
    <text evidence="1">The sequence shown here is derived from an EMBL/GenBank/DDBJ whole genome shotgun (WGS) entry which is preliminary data.</text>
</comment>
<dbReference type="Proteomes" id="UP000485058">
    <property type="component" value="Unassembled WGS sequence"/>
</dbReference>
<dbReference type="EMBL" id="BLLF01001363">
    <property type="protein sequence ID" value="GFH18821.1"/>
    <property type="molecule type" value="Genomic_DNA"/>
</dbReference>
<accession>A0A699Z9F8</accession>
<protein>
    <submittedName>
        <fullName evidence="1">Uncharacterized protein</fullName>
    </submittedName>
</protein>
<name>A0A699Z9F8_HAELA</name>
<gene>
    <name evidence="1" type="ORF">HaLaN_15686</name>
</gene>